<dbReference type="InterPro" id="IPR008964">
    <property type="entry name" value="Invasin/intimin_cell_adhesion"/>
</dbReference>
<dbReference type="SMART" id="SM00635">
    <property type="entry name" value="BID_2"/>
    <property type="match status" value="2"/>
</dbReference>
<feature type="domain" description="BIG2" evidence="1">
    <location>
        <begin position="941"/>
        <end position="1015"/>
    </location>
</feature>
<proteinExistence type="predicted"/>
<name>A0A1H0TJI9_9CLOT</name>
<protein>
    <submittedName>
        <fullName evidence="2">Ig-like domain (Group 2)</fullName>
    </submittedName>
</protein>
<dbReference type="SUPFAM" id="SSF49373">
    <property type="entry name" value="Invasin/intimin cell-adhesion fragments"/>
    <property type="match status" value="1"/>
</dbReference>
<feature type="domain" description="BIG2" evidence="1">
    <location>
        <begin position="1028"/>
        <end position="1112"/>
    </location>
</feature>
<gene>
    <name evidence="2" type="ORF">SAMN04488529_10783</name>
</gene>
<dbReference type="EMBL" id="FNJM01000007">
    <property type="protein sequence ID" value="SDP54193.1"/>
    <property type="molecule type" value="Genomic_DNA"/>
</dbReference>
<evidence type="ECO:0000313" key="3">
    <source>
        <dbReference type="Proteomes" id="UP000198597"/>
    </source>
</evidence>
<dbReference type="Gene3D" id="2.60.40.1080">
    <property type="match status" value="2"/>
</dbReference>
<dbReference type="AlphaFoldDB" id="A0A1H0TJI9"/>
<organism evidence="2 3">
    <name type="scientific">Clostridium gasigenes</name>
    <dbReference type="NCBI Taxonomy" id="94869"/>
    <lineage>
        <taxon>Bacteria</taxon>
        <taxon>Bacillati</taxon>
        <taxon>Bacillota</taxon>
        <taxon>Clostridia</taxon>
        <taxon>Eubacteriales</taxon>
        <taxon>Clostridiaceae</taxon>
        <taxon>Clostridium</taxon>
    </lineage>
</organism>
<reference evidence="2 3" key="1">
    <citation type="submission" date="2016-10" db="EMBL/GenBank/DDBJ databases">
        <authorList>
            <person name="de Groot N.N."/>
        </authorList>
    </citation>
    <scope>NUCLEOTIDE SEQUENCE [LARGE SCALE GENOMIC DNA]</scope>
    <source>
        <strain evidence="2 3">DSM 12272</strain>
    </source>
</reference>
<dbReference type="Pfam" id="PF02368">
    <property type="entry name" value="Big_2"/>
    <property type="match status" value="1"/>
</dbReference>
<sequence>MKNALKKVATILLIIFATNFMPVQAYNGQGSNESYINGSGFGLSTIENVKDKDGNRTIKIGFIDGIIENIKSLKVYTKVKQYEGNNYQPNNYGPGKEIILDGFSLELTNKEGNKFTGEVKEEYIKEFGEYYFDKIEITYNDNSKKVSFNNKFYDSISDNDKNNGELVSSYAYSEESQHLSANECKFKSKKVKLNEEQVFRFNVATTSAKVEPQKVFITFKNTTNESSKEQIREAEKVDTLKYETKLKLTNSLDTGDWKVSKIEFVDNYGRTYNSLNNFYESFNVVSENTDIDAPKIIKSSITSKIYDAKSETKPNFQFEITDDISGIESGNITIVNKKNIEVTKNFSLNNYSNKDVYTTNLYGLNTNGEYEVSQVALTDKAGNSVTYISDKYYKDYMKNSSYIVADFSKLDVEVINNDKEVEVEKENIQIIEIVNNNKEISNGMDIDMDLKIKSNKIVKNLYVNIKDKRKNVNNTNNVYGQQVGDTTEDGISTYKIRSKDSSLAYLESSEYMIANIHLSYNENNKYNSKIIYDLRYNRPEENAGKYDFSHTDFICKNPNEDLKKPEILDIVMDKKVVLPGDTINFTIKVKDDKSGFEGYASNYLSMDYSNAGIRESLNVSSYNKETNEFKGTITIPKYASTGKYKISNLNIRDVSRKSKYYGWNDEADKELLGKGTILVKKDLNEMLPPEISVKVSKDKVETFKAPFVPSVSADHGTIEMKLNDEVYKSEPINKVGSYHLYITATGVDGSVSTDKVYFKVIAEITNETTPDIIIDQILNSTDKNIEIEVNSDKKEIDSSIFKAIKGTDKTISLTQEDGTVWTFEGKDIKDENIGSINIRVSNVVDEKNKDSIDNIDQGAKIIHFDYHGALPGKATVKVKVDNPEDVRGKDLTFYYYNPETKKPEKVQGPLSIDRDGYVTVQIEHCSDYFLSVDDKLDENTKIPVITVDKTDINLKEGEKLQLNATIDPIIVVPVYSSLDEKVATVSNTGEIRAISFGETQIKITAKDSVAFVKVNVKKIEEIKPELPKAPVITTNKEIIALKEGKEEQLEIIVDPADTKVTISSLNEEIVKVSKVKDLKLEGKTIINIEAKNIGETFVKIDAGTATKTIKVTVVKDAEVSIPKIPVTPELPVIPEVPVKPEVQEIPKIPELPVTLDLPVKLKLPVKSEVLVTPVVPVKLEVQEKPQIPNTGDLVGSKSKIVFAIFLTVAGVMLFIRKKVNN</sequence>
<dbReference type="RefSeq" id="WP_089970325.1">
    <property type="nucleotide sequence ID" value="NZ_FNJM01000007.1"/>
</dbReference>
<dbReference type="OrthoDB" id="411361at2"/>
<accession>A0A1H0TJI9</accession>
<evidence type="ECO:0000313" key="2">
    <source>
        <dbReference type="EMBL" id="SDP54193.1"/>
    </source>
</evidence>
<dbReference type="STRING" id="94869.SAMN04488529_10783"/>
<dbReference type="InterPro" id="IPR003343">
    <property type="entry name" value="Big_2"/>
</dbReference>
<keyword evidence="3" id="KW-1185">Reference proteome</keyword>
<evidence type="ECO:0000259" key="1">
    <source>
        <dbReference type="SMART" id="SM00635"/>
    </source>
</evidence>
<dbReference type="Proteomes" id="UP000198597">
    <property type="component" value="Unassembled WGS sequence"/>
</dbReference>